<reference evidence="3 4" key="1">
    <citation type="submission" date="2017-05" db="EMBL/GenBank/DDBJ databases">
        <title>Vagococcus spp. assemblies.</title>
        <authorList>
            <person name="Gulvik C.A."/>
        </authorList>
    </citation>
    <scope>NUCLEOTIDE SEQUENCE [LARGE SCALE GENOMIC DNA]</scope>
    <source>
        <strain evidence="3 4">SS1714</strain>
    </source>
</reference>
<protein>
    <submittedName>
        <fullName evidence="3">Acetyl-CoA carboxylase biotin carboxyl carrier protein subunit</fullName>
    </submittedName>
</protein>
<evidence type="ECO:0000256" key="1">
    <source>
        <dbReference type="ARBA" id="ARBA00023267"/>
    </source>
</evidence>
<comment type="caution">
    <text evidence="3">The sequence shown here is derived from an EMBL/GenBank/DDBJ whole genome shotgun (WGS) entry which is preliminary data.</text>
</comment>
<dbReference type="AlphaFoldDB" id="A0A430B8E2"/>
<dbReference type="Gene3D" id="2.40.50.100">
    <property type="match status" value="1"/>
</dbReference>
<dbReference type="FunFam" id="2.40.50.100:FF:000003">
    <property type="entry name" value="Acetyl-CoA carboxylase biotin carboxyl carrier protein"/>
    <property type="match status" value="1"/>
</dbReference>
<feature type="domain" description="Lipoyl-binding" evidence="2">
    <location>
        <begin position="55"/>
        <end position="132"/>
    </location>
</feature>
<dbReference type="SUPFAM" id="SSF51230">
    <property type="entry name" value="Single hybrid motif"/>
    <property type="match status" value="1"/>
</dbReference>
<sequence length="132" mass="13807">MLRKFKIRLEGEEYLVEMEEIGGVPQAAPAPVQQAAPVAAPVQEAPAEQAAPAVSAAPVAPGENTLDAPMPGTILKLLVNVGDTVTENQPLLILEAMKMENEIVTKKNGVVKAIHVPQGQVVNAGDALITVE</sequence>
<dbReference type="CDD" id="cd06850">
    <property type="entry name" value="biotinyl_domain"/>
    <property type="match status" value="1"/>
</dbReference>
<dbReference type="PROSITE" id="PS50968">
    <property type="entry name" value="BIOTINYL_LIPOYL"/>
    <property type="match status" value="1"/>
</dbReference>
<name>A0A430B8E2_9ENTE</name>
<dbReference type="Pfam" id="PF00364">
    <property type="entry name" value="Biotin_lipoyl"/>
    <property type="match status" value="1"/>
</dbReference>
<proteinExistence type="predicted"/>
<dbReference type="InterPro" id="IPR011053">
    <property type="entry name" value="Single_hybrid_motif"/>
</dbReference>
<dbReference type="GeneID" id="95580368"/>
<organism evidence="3 4">
    <name type="scientific">Vagococcus carniphilus</name>
    <dbReference type="NCBI Taxonomy" id="218144"/>
    <lineage>
        <taxon>Bacteria</taxon>
        <taxon>Bacillati</taxon>
        <taxon>Bacillota</taxon>
        <taxon>Bacilli</taxon>
        <taxon>Lactobacillales</taxon>
        <taxon>Enterococcaceae</taxon>
        <taxon>Vagococcus</taxon>
    </lineage>
</organism>
<keyword evidence="4" id="KW-1185">Reference proteome</keyword>
<evidence type="ECO:0000313" key="3">
    <source>
        <dbReference type="EMBL" id="RSU16528.1"/>
    </source>
</evidence>
<dbReference type="RefSeq" id="WP_126791812.1">
    <property type="nucleotide sequence ID" value="NZ_CP060720.1"/>
</dbReference>
<gene>
    <name evidence="3" type="ORF">CBF28_03095</name>
</gene>
<dbReference type="InterPro" id="IPR000089">
    <property type="entry name" value="Biotin_lipoyl"/>
</dbReference>
<accession>A0A430B8E2</accession>
<keyword evidence="1" id="KW-0092">Biotin</keyword>
<evidence type="ECO:0000259" key="2">
    <source>
        <dbReference type="PROSITE" id="PS50968"/>
    </source>
</evidence>
<evidence type="ECO:0000313" key="4">
    <source>
        <dbReference type="Proteomes" id="UP000288028"/>
    </source>
</evidence>
<dbReference type="OrthoDB" id="9812676at2"/>
<dbReference type="InterPro" id="IPR050709">
    <property type="entry name" value="Biotin_Carboxyl_Carrier/Decarb"/>
</dbReference>
<dbReference type="PANTHER" id="PTHR45266">
    <property type="entry name" value="OXALOACETATE DECARBOXYLASE ALPHA CHAIN"/>
    <property type="match status" value="1"/>
</dbReference>
<dbReference type="EMBL" id="NGKB01000002">
    <property type="protein sequence ID" value="RSU16528.1"/>
    <property type="molecule type" value="Genomic_DNA"/>
</dbReference>
<dbReference type="Proteomes" id="UP000288028">
    <property type="component" value="Unassembled WGS sequence"/>
</dbReference>
<dbReference type="NCBIfam" id="NF005117">
    <property type="entry name" value="PRK06549.1"/>
    <property type="match status" value="1"/>
</dbReference>
<dbReference type="PANTHER" id="PTHR45266:SF3">
    <property type="entry name" value="OXALOACETATE DECARBOXYLASE ALPHA CHAIN"/>
    <property type="match status" value="1"/>
</dbReference>